<accession>A0A5B2WCA6</accession>
<dbReference type="Proteomes" id="UP000323454">
    <property type="component" value="Unassembled WGS sequence"/>
</dbReference>
<reference evidence="2 3" key="2">
    <citation type="submission" date="2019-09" db="EMBL/GenBank/DDBJ databases">
        <authorList>
            <person name="Jin C."/>
        </authorList>
    </citation>
    <scope>NUCLEOTIDE SEQUENCE [LARGE SCALE GENOMIC DNA]</scope>
    <source>
        <strain evidence="2 3">AN110305</strain>
    </source>
</reference>
<comment type="caution">
    <text evidence="2">The sequence shown here is derived from an EMBL/GenBank/DDBJ whole genome shotgun (WGS) entry which is preliminary data.</text>
</comment>
<gene>
    <name evidence="2" type="ORF">F0L68_39420</name>
</gene>
<dbReference type="OrthoDB" id="4375332at2"/>
<dbReference type="AlphaFoldDB" id="A0A5B2WCA6"/>
<dbReference type="EMBL" id="VUOB01000096">
    <property type="protein sequence ID" value="KAA2248895.1"/>
    <property type="molecule type" value="Genomic_DNA"/>
</dbReference>
<evidence type="ECO:0000313" key="2">
    <source>
        <dbReference type="EMBL" id="KAA2248895.1"/>
    </source>
</evidence>
<feature type="chain" id="PRO_5022769584" description="Secreted protein" evidence="1">
    <location>
        <begin position="31"/>
        <end position="296"/>
    </location>
</feature>
<reference evidence="2 3" key="1">
    <citation type="submission" date="2019-09" db="EMBL/GenBank/DDBJ databases">
        <title>Goodfellowia gen. nov., a new genus of the Pseudonocardineae related to Actinoalloteichus, containing Goodfellowia coeruleoviolacea gen. nov., comb. nov. gen. nov., comb. nov.</title>
        <authorList>
            <person name="Labeda D."/>
        </authorList>
    </citation>
    <scope>NUCLEOTIDE SEQUENCE [LARGE SCALE GENOMIC DNA]</scope>
    <source>
        <strain evidence="2 3">AN110305</strain>
    </source>
</reference>
<name>A0A5B2WCA6_9PSEU</name>
<evidence type="ECO:0000313" key="3">
    <source>
        <dbReference type="Proteomes" id="UP000323454"/>
    </source>
</evidence>
<proteinExistence type="predicted"/>
<dbReference type="RefSeq" id="WP_149855036.1">
    <property type="nucleotide sequence ID" value="NZ_VUOB01000096.1"/>
</dbReference>
<organism evidence="2 3">
    <name type="scientific">Solihabitans fulvus</name>
    <dbReference type="NCBI Taxonomy" id="1892852"/>
    <lineage>
        <taxon>Bacteria</taxon>
        <taxon>Bacillati</taxon>
        <taxon>Actinomycetota</taxon>
        <taxon>Actinomycetes</taxon>
        <taxon>Pseudonocardiales</taxon>
        <taxon>Pseudonocardiaceae</taxon>
        <taxon>Solihabitans</taxon>
    </lineage>
</organism>
<keyword evidence="1" id="KW-0732">Signal</keyword>
<protein>
    <recommendedName>
        <fullName evidence="4">Secreted protein</fullName>
    </recommendedName>
</protein>
<sequence>MNRIGRFCRGAVVLAVAAVAVLSGTTSAGADPLPKSTVDGWRVVAQHEVDTATQNQGVATVHPWFGRPYEYYMGNAAIRPEQRAEGWSHVGDPDSRFGFRFDAYQYGLDNPTSKMFLVTTPTGQRYEYTHPLAAGEQMNNSYAAVSLDGQWLVSGEWDTMNHLLVLPTPILNPATPRAGGTLPLAAHINLDHPVRNVQGCTFVSARQLLCATDDDGTDLYPTTKQLLRIDLPTALHGRDVTAHVTSLGQLPLASSCQGAFEVEGDDYDAFTGTLRVLVIPPAPCDAKTTVYEFRRR</sequence>
<feature type="signal peptide" evidence="1">
    <location>
        <begin position="1"/>
        <end position="30"/>
    </location>
</feature>
<evidence type="ECO:0000256" key="1">
    <source>
        <dbReference type="SAM" id="SignalP"/>
    </source>
</evidence>
<keyword evidence="3" id="KW-1185">Reference proteome</keyword>
<evidence type="ECO:0008006" key="4">
    <source>
        <dbReference type="Google" id="ProtNLM"/>
    </source>
</evidence>